<dbReference type="PANTHER" id="PTHR12994">
    <property type="entry name" value="SECERNIN"/>
    <property type="match status" value="1"/>
</dbReference>
<dbReference type="PANTHER" id="PTHR12994:SF17">
    <property type="entry name" value="LD30995P"/>
    <property type="match status" value="1"/>
</dbReference>
<dbReference type="Proteomes" id="UP000014622">
    <property type="component" value="Unassembled WGS sequence"/>
</dbReference>
<name>A0AB73A9I9_ENTFC</name>
<reference evidence="7 8" key="1">
    <citation type="submission" date="2013-06" db="EMBL/GenBank/DDBJ databases">
        <authorList>
            <person name="Weinstock G."/>
            <person name="Sodergren E."/>
            <person name="Lobos E.A."/>
            <person name="Fulton L."/>
            <person name="Fulton R."/>
            <person name="Courtney L."/>
            <person name="Fronick C."/>
            <person name="O'Laughlin M."/>
            <person name="Godfrey J."/>
            <person name="Wilson R.M."/>
            <person name="Miner T."/>
            <person name="Farmer C."/>
            <person name="Delehaunty K."/>
            <person name="Cordes M."/>
            <person name="Minx P."/>
            <person name="Tomlinson C."/>
            <person name="Chen J."/>
            <person name="Wollam A."/>
            <person name="Pepin K.H."/>
            <person name="Bhonagiri V."/>
            <person name="Zhang X."/>
            <person name="Warren W."/>
            <person name="Mitreva M."/>
            <person name="Mardis E.R."/>
            <person name="Wilson R.K."/>
        </authorList>
    </citation>
    <scope>NUCLEOTIDE SEQUENCE [LARGE SCALE GENOMIC DNA]</scope>
    <source>
        <strain evidence="7 8">SD2A-2</strain>
    </source>
</reference>
<comment type="similarity">
    <text evidence="2 6">Belongs to the peptidase C69 family.</text>
</comment>
<dbReference type="GO" id="GO:0070004">
    <property type="term" value="F:cysteine-type exopeptidase activity"/>
    <property type="evidence" value="ECO:0007669"/>
    <property type="project" value="InterPro"/>
</dbReference>
<dbReference type="Gene3D" id="3.60.60.10">
    <property type="entry name" value="Penicillin V Acylase, Chain A"/>
    <property type="match status" value="1"/>
</dbReference>
<dbReference type="EC" id="3.4.-.-" evidence="6"/>
<dbReference type="NCBIfam" id="NF033678">
    <property type="entry name" value="C69_fam_dipept"/>
    <property type="match status" value="1"/>
</dbReference>
<evidence type="ECO:0000256" key="3">
    <source>
        <dbReference type="ARBA" id="ARBA00022670"/>
    </source>
</evidence>
<gene>
    <name evidence="7" type="ORF">D356_01413</name>
</gene>
<dbReference type="InterPro" id="IPR005322">
    <property type="entry name" value="Peptidase_C69"/>
</dbReference>
<organism evidence="7 8">
    <name type="scientific">Enterococcus faecium SD2A-2</name>
    <dbReference type="NCBI Taxonomy" id="1244154"/>
    <lineage>
        <taxon>Bacteria</taxon>
        <taxon>Bacillati</taxon>
        <taxon>Bacillota</taxon>
        <taxon>Bacilli</taxon>
        <taxon>Lactobacillales</taxon>
        <taxon>Enterococcaceae</taxon>
        <taxon>Enterococcus</taxon>
    </lineage>
</organism>
<dbReference type="Pfam" id="PF03577">
    <property type="entry name" value="Peptidase_C69"/>
    <property type="match status" value="1"/>
</dbReference>
<evidence type="ECO:0000256" key="4">
    <source>
        <dbReference type="ARBA" id="ARBA00022801"/>
    </source>
</evidence>
<sequence>MLQMKNRRLLQFSLFLGVLYGIFLSVSIDACTTILVGKNASVDGSTMIARNEDLNTAWSKHFVVRKENTNPSHFVSKGNGFTLDLPKEQLKYTAIPEWDTSEGLFEEDGINSKNVAMSATESATTKEEILKKDPYTAHGIAEDSMLTVTLPYIDSARAGVERLGKIVAKQGAAETNGVIFSDKNEIWYMEILSGHQWAAVKVPDDCYAVIPNMLSIDSFDLKDKDSYLCSADLESFLEKNQLINTKRDISLRDIFADKSKDEKYNLPRIWDAQRKLTPSKKQKITDRSFEMFIKPDKPISIAETAYIMTLHFNGTEYDTIEGTKPDKYRPISVPNTMESHILQIRNNVPEEISGIHWLALGIPDTSNYIPFYSNISETPEAYQKGTDMPDDISAYWTYRLTNILTKPYYSDFKKNITLPTRQKVRDHLSKELASTDQQARELIVNHPEKLTDYLNQKTQSFADYAIDAYQKMNQELIVKMSEKTATHHDKDL</sequence>
<dbReference type="GO" id="GO:0016805">
    <property type="term" value="F:dipeptidase activity"/>
    <property type="evidence" value="ECO:0007669"/>
    <property type="project" value="UniProtKB-KW"/>
</dbReference>
<keyword evidence="5 6" id="KW-0224">Dipeptidase</keyword>
<proteinExistence type="inferred from homology"/>
<dbReference type="AlphaFoldDB" id="A0AB73A9I9"/>
<dbReference type="InterPro" id="IPR047804">
    <property type="entry name" value="C69_dipept_A-like"/>
</dbReference>
<evidence type="ECO:0000256" key="2">
    <source>
        <dbReference type="ARBA" id="ARBA00007225"/>
    </source>
</evidence>
<evidence type="ECO:0000256" key="1">
    <source>
        <dbReference type="ARBA" id="ARBA00001670"/>
    </source>
</evidence>
<comment type="caution">
    <text evidence="7">The sequence shown here is derived from an EMBL/GenBank/DDBJ whole genome shotgun (WGS) entry which is preliminary data.</text>
</comment>
<evidence type="ECO:0000313" key="8">
    <source>
        <dbReference type="Proteomes" id="UP000014622"/>
    </source>
</evidence>
<keyword evidence="3 6" id="KW-0645">Protease</keyword>
<evidence type="ECO:0000256" key="6">
    <source>
        <dbReference type="RuleBase" id="RU364089"/>
    </source>
</evidence>
<accession>A0AB73A9I9</accession>
<dbReference type="EMBL" id="ATIT01000086">
    <property type="protein sequence ID" value="EPI12823.1"/>
    <property type="molecule type" value="Genomic_DNA"/>
</dbReference>
<dbReference type="GO" id="GO:0006508">
    <property type="term" value="P:proteolysis"/>
    <property type="evidence" value="ECO:0007669"/>
    <property type="project" value="UniProtKB-KW"/>
</dbReference>
<evidence type="ECO:0000256" key="5">
    <source>
        <dbReference type="ARBA" id="ARBA00022997"/>
    </source>
</evidence>
<evidence type="ECO:0000313" key="7">
    <source>
        <dbReference type="EMBL" id="EPI12823.1"/>
    </source>
</evidence>
<keyword evidence="4 6" id="KW-0378">Hydrolase</keyword>
<protein>
    <recommendedName>
        <fullName evidence="6">Dipeptidase</fullName>
        <ecNumber evidence="6">3.4.-.-</ecNumber>
    </recommendedName>
</protein>
<comment type="catalytic activity">
    <reaction evidence="1">
        <text>an L-aminoacyl-L-amino acid + H2O = 2 an L-alpha-amino acid</text>
        <dbReference type="Rhea" id="RHEA:48940"/>
        <dbReference type="ChEBI" id="CHEBI:15377"/>
        <dbReference type="ChEBI" id="CHEBI:59869"/>
        <dbReference type="ChEBI" id="CHEBI:77460"/>
        <dbReference type="EC" id="3.4.13.19"/>
    </reaction>
</comment>